<dbReference type="EMBL" id="JACHKA010000001">
    <property type="protein sequence ID" value="MBB5984361.1"/>
    <property type="molecule type" value="Genomic_DNA"/>
</dbReference>
<evidence type="ECO:0000313" key="8">
    <source>
        <dbReference type="Proteomes" id="UP001138540"/>
    </source>
</evidence>
<feature type="domain" description="D-isomer specific 2-hydroxyacid dehydrogenase NAD-binding" evidence="6">
    <location>
        <begin position="117"/>
        <end position="296"/>
    </location>
</feature>
<proteinExistence type="inferred from homology"/>
<keyword evidence="8" id="KW-1185">Reference proteome</keyword>
<dbReference type="SUPFAM" id="SSF52283">
    <property type="entry name" value="Formate/glycerate dehydrogenase catalytic domain-like"/>
    <property type="match status" value="1"/>
</dbReference>
<comment type="similarity">
    <text evidence="1 4">Belongs to the D-isomer specific 2-hydroxyacid dehydrogenase family.</text>
</comment>
<name>A0ABR6NAQ3_9SPHN</name>
<dbReference type="GO" id="GO:0008465">
    <property type="term" value="F:hydroxypyruvate reductase (NADH) activity"/>
    <property type="evidence" value="ECO:0007669"/>
    <property type="project" value="UniProtKB-EC"/>
</dbReference>
<keyword evidence="2 4" id="KW-0560">Oxidoreductase</keyword>
<evidence type="ECO:0000256" key="3">
    <source>
        <dbReference type="ARBA" id="ARBA00023027"/>
    </source>
</evidence>
<dbReference type="InterPro" id="IPR006140">
    <property type="entry name" value="D-isomer_DH_NAD-bd"/>
</dbReference>
<dbReference type="InterPro" id="IPR006139">
    <property type="entry name" value="D-isomer_2_OHA_DH_cat_dom"/>
</dbReference>
<evidence type="ECO:0000259" key="5">
    <source>
        <dbReference type="Pfam" id="PF00389"/>
    </source>
</evidence>
<protein>
    <submittedName>
        <fullName evidence="7">Glycerate dehydrogenase</fullName>
        <ecNumber evidence="7">1.1.1.29</ecNumber>
    </submittedName>
</protein>
<dbReference type="PROSITE" id="PS00670">
    <property type="entry name" value="D_2_HYDROXYACID_DH_2"/>
    <property type="match status" value="1"/>
</dbReference>
<organism evidence="7 8">
    <name type="scientific">Sphingobium lignivorans</name>
    <dbReference type="NCBI Taxonomy" id="2735886"/>
    <lineage>
        <taxon>Bacteria</taxon>
        <taxon>Pseudomonadati</taxon>
        <taxon>Pseudomonadota</taxon>
        <taxon>Alphaproteobacteria</taxon>
        <taxon>Sphingomonadales</taxon>
        <taxon>Sphingomonadaceae</taxon>
        <taxon>Sphingobium</taxon>
    </lineage>
</organism>
<dbReference type="RefSeq" id="WP_184149380.1">
    <property type="nucleotide sequence ID" value="NZ_JACHKA010000001.1"/>
</dbReference>
<sequence>MTDGAGTVAGGLPRIVHLDRMTMGGFEIPRPDFPHEWIAHEFSEPDEVVQRLQGAQVAVINKVRMDAATLAQLPDLKLIAVTATGTDVVDSTAAQAQGIAVRNVVGYAGTSVAEHVIMLIFALTRGLVPFRDSVIDGRWESGKAFCVFAAPVRDLAGQRLGLFGSGAIAQAVAERARALGMEVVFAGRQGQAPAEGRLAFEEVLATSDIISLHCPLTDETRHMLNADSLATMKQGALIINTARGALIDLDALEAALEAGRIGGAGIDVAPVEPPPPGSPILRLARRSDVIVTPHAAWLSTQAVQDLARRTGENIATFLAGR</sequence>
<feature type="domain" description="D-isomer specific 2-hydroxyacid dehydrogenase catalytic" evidence="5">
    <location>
        <begin position="39"/>
        <end position="320"/>
    </location>
</feature>
<dbReference type="Gene3D" id="3.40.50.720">
    <property type="entry name" value="NAD(P)-binding Rossmann-like Domain"/>
    <property type="match status" value="2"/>
</dbReference>
<dbReference type="PROSITE" id="PS00671">
    <property type="entry name" value="D_2_HYDROXYACID_DH_3"/>
    <property type="match status" value="1"/>
</dbReference>
<evidence type="ECO:0000259" key="6">
    <source>
        <dbReference type="Pfam" id="PF02826"/>
    </source>
</evidence>
<dbReference type="SUPFAM" id="SSF51735">
    <property type="entry name" value="NAD(P)-binding Rossmann-fold domains"/>
    <property type="match status" value="1"/>
</dbReference>
<dbReference type="EC" id="1.1.1.29" evidence="7"/>
<evidence type="ECO:0000256" key="2">
    <source>
        <dbReference type="ARBA" id="ARBA00023002"/>
    </source>
</evidence>
<dbReference type="Pfam" id="PF00389">
    <property type="entry name" value="2-Hacid_dh"/>
    <property type="match status" value="1"/>
</dbReference>
<dbReference type="Proteomes" id="UP001138540">
    <property type="component" value="Unassembled WGS sequence"/>
</dbReference>
<dbReference type="Pfam" id="PF02826">
    <property type="entry name" value="2-Hacid_dh_C"/>
    <property type="match status" value="1"/>
</dbReference>
<evidence type="ECO:0000256" key="4">
    <source>
        <dbReference type="RuleBase" id="RU003719"/>
    </source>
</evidence>
<dbReference type="PANTHER" id="PTHR43761">
    <property type="entry name" value="D-ISOMER SPECIFIC 2-HYDROXYACID DEHYDROGENASE FAMILY PROTEIN (AFU_ORTHOLOGUE AFUA_1G13630)"/>
    <property type="match status" value="1"/>
</dbReference>
<dbReference type="InterPro" id="IPR036291">
    <property type="entry name" value="NAD(P)-bd_dom_sf"/>
</dbReference>
<reference evidence="7 8" key="1">
    <citation type="submission" date="2020-08" db="EMBL/GenBank/DDBJ databases">
        <title>Exploring microbial biodiversity for novel pathways involved in the catabolism of aromatic compounds derived from lignin.</title>
        <authorList>
            <person name="Elkins J."/>
        </authorList>
    </citation>
    <scope>NUCLEOTIDE SEQUENCE [LARGE SCALE GENOMIC DNA]</scope>
    <source>
        <strain evidence="7 8">B1D3A</strain>
    </source>
</reference>
<accession>A0ABR6NAQ3</accession>
<dbReference type="InterPro" id="IPR050418">
    <property type="entry name" value="D-iso_2-hydroxyacid_DH_PdxB"/>
</dbReference>
<evidence type="ECO:0000256" key="1">
    <source>
        <dbReference type="ARBA" id="ARBA00005854"/>
    </source>
</evidence>
<keyword evidence="3" id="KW-0520">NAD</keyword>
<dbReference type="InterPro" id="IPR029753">
    <property type="entry name" value="D-isomer_DH_CS"/>
</dbReference>
<comment type="caution">
    <text evidence="7">The sequence shown here is derived from an EMBL/GenBank/DDBJ whole genome shotgun (WGS) entry which is preliminary data.</text>
</comment>
<gene>
    <name evidence="7" type="ORF">HNP60_000335</name>
</gene>
<evidence type="ECO:0000313" key="7">
    <source>
        <dbReference type="EMBL" id="MBB5984361.1"/>
    </source>
</evidence>
<dbReference type="PANTHER" id="PTHR43761:SF1">
    <property type="entry name" value="D-ISOMER SPECIFIC 2-HYDROXYACID DEHYDROGENASE CATALYTIC DOMAIN-CONTAINING PROTEIN-RELATED"/>
    <property type="match status" value="1"/>
</dbReference>